<dbReference type="InterPro" id="IPR003741">
    <property type="entry name" value="LUD_dom"/>
</dbReference>
<evidence type="ECO:0000259" key="8">
    <source>
        <dbReference type="PROSITE" id="PS51379"/>
    </source>
</evidence>
<dbReference type="InterPro" id="IPR017900">
    <property type="entry name" value="4Fe4S_Fe_S_CS"/>
</dbReference>
<proteinExistence type="predicted"/>
<evidence type="ECO:0000256" key="3">
    <source>
        <dbReference type="ARBA" id="ARBA00022723"/>
    </source>
</evidence>
<dbReference type="SUPFAM" id="SSF100950">
    <property type="entry name" value="NagB/RpiA/CoA transferase-like"/>
    <property type="match status" value="1"/>
</dbReference>
<protein>
    <submittedName>
        <fullName evidence="9">LutB/LldF family L-lactate oxidation iron-sulfur protein</fullName>
    </submittedName>
</protein>
<evidence type="ECO:0000256" key="5">
    <source>
        <dbReference type="ARBA" id="ARBA00022982"/>
    </source>
</evidence>
<dbReference type="GO" id="GO:0046872">
    <property type="term" value="F:metal ion binding"/>
    <property type="evidence" value="ECO:0007669"/>
    <property type="project" value="UniProtKB-KW"/>
</dbReference>
<keyword evidence="6" id="KW-0408">Iron</keyword>
<dbReference type="InterPro" id="IPR009051">
    <property type="entry name" value="Helical_ferredxn"/>
</dbReference>
<evidence type="ECO:0000256" key="1">
    <source>
        <dbReference type="ARBA" id="ARBA00022448"/>
    </source>
</evidence>
<evidence type="ECO:0000256" key="6">
    <source>
        <dbReference type="ARBA" id="ARBA00023004"/>
    </source>
</evidence>
<dbReference type="InterPro" id="IPR024569">
    <property type="entry name" value="LutB_C"/>
</dbReference>
<sequence>MQPTSHAFKQNAHEALENPVLQEALGGIRTGWQAARGRAAGALPEFEQLRDTGRDIKNHVLAHLDLYLEAFTAKVEEAGGKVHWARDAAEARTIVLELCREADARTVTKSKSMIAEEIGLNPWLEANDVKPVETDLGEYIIQLAGQPPSHLVGPAVHMTKDEVSDLFHKHHGGERLEEGGALVGEARRVLRQRYLEADVGITGANFLVAETGSIITVTNEGNAELTQGLPRTHICIASIEKIVPTMEDAFTLLRLLARSATGQEFSAYTTVMTGPKREEDLDGPREFHLVLLDNGRSKMVGSAFQEMLRCIRCGACMNHCPVYLAAGGHAYGWVYVGPMGSVLTPQFVGIEEAHPLPNASTFCGRCEEVCPVRIPLPKLMRHWREEQFNRQLNPPAARYGLALWGFVARRPRLYRLATGMAVGAMRLLGGRQGRMRRLPLAGGWTGTRDMPAPQGPTFMQAWKKRRGAGS</sequence>
<keyword evidence="1" id="KW-0813">Transport</keyword>
<dbReference type="RefSeq" id="WP_327787552.1">
    <property type="nucleotide sequence ID" value="NZ_JARGEQ010000008.1"/>
</dbReference>
<dbReference type="GO" id="GO:0006089">
    <property type="term" value="P:lactate metabolic process"/>
    <property type="evidence" value="ECO:0007669"/>
    <property type="project" value="InterPro"/>
</dbReference>
<keyword evidence="2" id="KW-0004">4Fe-4S</keyword>
<dbReference type="SUPFAM" id="SSF46548">
    <property type="entry name" value="alpha-helical ferredoxin"/>
    <property type="match status" value="1"/>
</dbReference>
<dbReference type="Pfam" id="PF11870">
    <property type="entry name" value="LutB_C"/>
    <property type="match status" value="1"/>
</dbReference>
<dbReference type="PANTHER" id="PTHR47153:SF2">
    <property type="entry name" value="LACTATE UTILIZATION PROTEIN B"/>
    <property type="match status" value="1"/>
</dbReference>
<name>A0AAP3UXH8_9PROT</name>
<dbReference type="PROSITE" id="PS00198">
    <property type="entry name" value="4FE4S_FER_1"/>
    <property type="match status" value="1"/>
</dbReference>
<keyword evidence="10" id="KW-1185">Reference proteome</keyword>
<dbReference type="AlphaFoldDB" id="A0AAP3UXH8"/>
<dbReference type="PANTHER" id="PTHR47153">
    <property type="entry name" value="LACTATE UTILIZATION PROTEIN B"/>
    <property type="match status" value="1"/>
</dbReference>
<dbReference type="NCBIfam" id="TIGR00273">
    <property type="entry name" value="LutB/LldF family L-lactate oxidation iron-sulfur protein"/>
    <property type="match status" value="1"/>
</dbReference>
<comment type="caution">
    <text evidence="9">The sequence shown here is derived from an EMBL/GenBank/DDBJ whole genome shotgun (WGS) entry which is preliminary data.</text>
</comment>
<feature type="domain" description="4Fe-4S ferredoxin-type" evidence="8">
    <location>
        <begin position="301"/>
        <end position="330"/>
    </location>
</feature>
<evidence type="ECO:0000313" key="10">
    <source>
        <dbReference type="Proteomes" id="UP001301140"/>
    </source>
</evidence>
<dbReference type="PROSITE" id="PS51379">
    <property type="entry name" value="4FE4S_FER_2"/>
    <property type="match status" value="1"/>
</dbReference>
<dbReference type="GO" id="GO:0051539">
    <property type="term" value="F:4 iron, 4 sulfur cluster binding"/>
    <property type="evidence" value="ECO:0007669"/>
    <property type="project" value="UniProtKB-KW"/>
</dbReference>
<reference evidence="9 10" key="1">
    <citation type="submission" date="2023-03" db="EMBL/GenBank/DDBJ databases">
        <title>YIM 152171 draft genome.</title>
        <authorList>
            <person name="Yang Z."/>
        </authorList>
    </citation>
    <scope>NUCLEOTIDE SEQUENCE [LARGE SCALE GENOMIC DNA]</scope>
    <source>
        <strain evidence="9 10">YIM 152171</strain>
    </source>
</reference>
<dbReference type="InterPro" id="IPR004452">
    <property type="entry name" value="LutB/LldF"/>
</dbReference>
<keyword evidence="5" id="KW-0249">Electron transport</keyword>
<dbReference type="InterPro" id="IPR024185">
    <property type="entry name" value="FTHF_cligase-like_sf"/>
</dbReference>
<keyword evidence="7" id="KW-0411">Iron-sulfur</keyword>
<dbReference type="EMBL" id="JARGEQ010000008">
    <property type="protein sequence ID" value="MDF1585142.1"/>
    <property type="molecule type" value="Genomic_DNA"/>
</dbReference>
<evidence type="ECO:0000256" key="7">
    <source>
        <dbReference type="ARBA" id="ARBA00023014"/>
    </source>
</evidence>
<dbReference type="Gene3D" id="3.40.50.10420">
    <property type="entry name" value="NagB/RpiA/CoA transferase-like"/>
    <property type="match status" value="1"/>
</dbReference>
<dbReference type="InterPro" id="IPR037171">
    <property type="entry name" value="NagB/RpiA_transferase-like"/>
</dbReference>
<keyword evidence="4" id="KW-0677">Repeat</keyword>
<accession>A0AAP3UXH8</accession>
<gene>
    <name evidence="9" type="ORF">PZ740_01930</name>
</gene>
<dbReference type="InterPro" id="IPR017896">
    <property type="entry name" value="4Fe4S_Fe-S-bd"/>
</dbReference>
<evidence type="ECO:0000256" key="4">
    <source>
        <dbReference type="ARBA" id="ARBA00022737"/>
    </source>
</evidence>
<dbReference type="Proteomes" id="UP001301140">
    <property type="component" value="Unassembled WGS sequence"/>
</dbReference>
<dbReference type="Pfam" id="PF02589">
    <property type="entry name" value="LUD_dom"/>
    <property type="match status" value="1"/>
</dbReference>
<organism evidence="9 10">
    <name type="scientific">Marinimicrococcus flavescens</name>
    <dbReference type="NCBI Taxonomy" id="3031815"/>
    <lineage>
        <taxon>Bacteria</taxon>
        <taxon>Pseudomonadati</taxon>
        <taxon>Pseudomonadota</taxon>
        <taxon>Alphaproteobacteria</taxon>
        <taxon>Geminicoccales</taxon>
        <taxon>Geminicoccaceae</taxon>
        <taxon>Marinimicrococcus</taxon>
    </lineage>
</organism>
<dbReference type="Pfam" id="PF13183">
    <property type="entry name" value="Fer4_8"/>
    <property type="match status" value="1"/>
</dbReference>
<keyword evidence="3" id="KW-0479">Metal-binding</keyword>
<dbReference type="Gene3D" id="1.10.1060.10">
    <property type="entry name" value="Alpha-helical ferredoxin"/>
    <property type="match status" value="1"/>
</dbReference>
<evidence type="ECO:0000256" key="2">
    <source>
        <dbReference type="ARBA" id="ARBA00022485"/>
    </source>
</evidence>
<evidence type="ECO:0000313" key="9">
    <source>
        <dbReference type="EMBL" id="MDF1585142.1"/>
    </source>
</evidence>